<reference evidence="2 3" key="1">
    <citation type="journal article" date="2013" name="J. Microbiol.">
        <title>Lysinibacillus chungkukjangi sp. nov., isolated from Chungkukjang, Korean fermented soybean food.</title>
        <authorList>
            <person name="Kim S.J."/>
            <person name="Jang Y.H."/>
            <person name="Hamada M."/>
            <person name="Ahn J.H."/>
            <person name="Weon H.Y."/>
            <person name="Suzuki K."/>
            <person name="Whang K.S."/>
            <person name="Kwon S.W."/>
        </authorList>
    </citation>
    <scope>NUCLEOTIDE SEQUENCE [LARGE SCALE GENOMIC DNA]</scope>
    <source>
        <strain evidence="2 3">MCCC 1A12701</strain>
    </source>
</reference>
<keyword evidence="3" id="KW-1185">Reference proteome</keyword>
<dbReference type="AlphaFoldDB" id="A0A3N9USI9"/>
<organism evidence="2 3">
    <name type="scientific">Lysinibacillus composti</name>
    <dbReference type="NCBI Taxonomy" id="720633"/>
    <lineage>
        <taxon>Bacteria</taxon>
        <taxon>Bacillati</taxon>
        <taxon>Bacillota</taxon>
        <taxon>Bacilli</taxon>
        <taxon>Bacillales</taxon>
        <taxon>Bacillaceae</taxon>
        <taxon>Lysinibacillus</taxon>
    </lineage>
</organism>
<accession>A0A3N9USI9</accession>
<keyword evidence="1" id="KW-1133">Transmembrane helix</keyword>
<proteinExistence type="predicted"/>
<evidence type="ECO:0000313" key="2">
    <source>
        <dbReference type="EMBL" id="RQW75482.1"/>
    </source>
</evidence>
<protein>
    <submittedName>
        <fullName evidence="2">Uncharacterized protein</fullName>
    </submittedName>
</protein>
<keyword evidence="1" id="KW-0812">Transmembrane</keyword>
<evidence type="ECO:0000313" key="3">
    <source>
        <dbReference type="Proteomes" id="UP000274033"/>
    </source>
</evidence>
<feature type="transmembrane region" description="Helical" evidence="1">
    <location>
        <begin position="7"/>
        <end position="27"/>
    </location>
</feature>
<evidence type="ECO:0000256" key="1">
    <source>
        <dbReference type="SAM" id="Phobius"/>
    </source>
</evidence>
<feature type="transmembrane region" description="Helical" evidence="1">
    <location>
        <begin position="47"/>
        <end position="65"/>
    </location>
</feature>
<keyword evidence="1" id="KW-0472">Membrane</keyword>
<dbReference type="Proteomes" id="UP000274033">
    <property type="component" value="Unassembled WGS sequence"/>
</dbReference>
<comment type="caution">
    <text evidence="2">The sequence shown here is derived from an EMBL/GenBank/DDBJ whole genome shotgun (WGS) entry which is preliminary data.</text>
</comment>
<name>A0A3N9USI9_9BACI</name>
<gene>
    <name evidence="2" type="ORF">EBB45_06435</name>
</gene>
<sequence length="72" mass="8282">MFRFMVFLISYGICVVSISNLILYLNYRTLGYSWRAVANYMLGTTELYLAIVSLGILFILIFDLIPSRSPFS</sequence>
<dbReference type="EMBL" id="RRCT01000004">
    <property type="protein sequence ID" value="RQW75482.1"/>
    <property type="molecule type" value="Genomic_DNA"/>
</dbReference>